<dbReference type="Proteomes" id="UP000253090">
    <property type="component" value="Unassembled WGS sequence"/>
</dbReference>
<comment type="caution">
    <text evidence="2">The sequence shown here is derived from an EMBL/GenBank/DDBJ whole genome shotgun (WGS) entry which is preliminary data.</text>
</comment>
<feature type="compositionally biased region" description="Low complexity" evidence="1">
    <location>
        <begin position="214"/>
        <end position="239"/>
    </location>
</feature>
<dbReference type="RefSeq" id="WP_114495898.1">
    <property type="nucleotide sequence ID" value="NZ_QPJW01000002.1"/>
</dbReference>
<accession>A0A369BL59</accession>
<proteinExistence type="predicted"/>
<feature type="region of interest" description="Disordered" evidence="1">
    <location>
        <begin position="200"/>
        <end position="239"/>
    </location>
</feature>
<evidence type="ECO:0000313" key="3">
    <source>
        <dbReference type="Proteomes" id="UP000253090"/>
    </source>
</evidence>
<evidence type="ECO:0000313" key="2">
    <source>
        <dbReference type="EMBL" id="RCX21326.1"/>
    </source>
</evidence>
<dbReference type="EMBL" id="QPJW01000002">
    <property type="protein sequence ID" value="RCX21326.1"/>
    <property type="molecule type" value="Genomic_DNA"/>
</dbReference>
<protein>
    <recommendedName>
        <fullName evidence="4">Flagellar hook-length control protein FliK</fullName>
    </recommendedName>
</protein>
<gene>
    <name evidence="2" type="ORF">DFP94_10272</name>
</gene>
<sequence length="680" mass="68599">MNIGPLLRSVVGDARPGTPQKLELKAGQVVRGTVLSVSEDGQEAVIQVQGVKLHAALETPLQEGQTTLLQVQPQSEDGLIKLKPVQSLPSGNLSAATLANMLETLGLDNTPGNREMLQLMQTNGIPLTKENVAQLLNLNAQKPSSVPMPEWIHAVSIAMNRGLPLTGETVTGLHQAVFGPPLHTLLSSLEEQLGAWVQREGAAGSPAPGGKEQAGTVSAGSNGTAASSGMAASSGGAGNMGAAEKAAAEASGMTTADKAAGAAATGGNSSAGAGQSVMQLLTQSGNKVNDQLLIKLQQVIAELKGAVLPEGTATAESSPAASGTTGTPAASEQALAKGTAAGAAAELAAKTLPGEGSAGPSPQVRPVPMTESWVGRVLKLLGAEHEQQVLRAGGSGEPAPTAPPAGGGGGAQAAAPALTPAPVPGGGALPGSVLEAALQTPPPRGDAAGAAAPAQGGPAGLSTADAAHQDKAAPQAALSAAALAENVAPETGVAAGNAARETLKGLLLQIAAADDLPAPLQEAARQIIHQLTGQQLLLTTDRTTPFAQVTMFLPFIGPDGEQTASVHIESRRGRKGELDAANCRLWFDLQMKALGQIMVDVQVADKKVLLKIFSEQEIAGAFLESRQSEIELALETAGYRLLSLKAEPLITAGSEETAGHELGQSLSYAPSPYKGVDYRV</sequence>
<reference evidence="2 3" key="1">
    <citation type="submission" date="2018-07" db="EMBL/GenBank/DDBJ databases">
        <title>Genomic Encyclopedia of Type Strains, Phase III (KMG-III): the genomes of soil and plant-associated and newly described type strains.</title>
        <authorList>
            <person name="Whitman W."/>
        </authorList>
    </citation>
    <scope>NUCLEOTIDE SEQUENCE [LARGE SCALE GENOMIC DNA]</scope>
    <source>
        <strain evidence="2 3">CECT 8333</strain>
    </source>
</reference>
<dbReference type="AlphaFoldDB" id="A0A369BL59"/>
<feature type="region of interest" description="Disordered" evidence="1">
    <location>
        <begin position="313"/>
        <end position="338"/>
    </location>
</feature>
<organism evidence="2 3">
    <name type="scientific">Fontibacillus phaseoli</name>
    <dbReference type="NCBI Taxonomy" id="1416533"/>
    <lineage>
        <taxon>Bacteria</taxon>
        <taxon>Bacillati</taxon>
        <taxon>Bacillota</taxon>
        <taxon>Bacilli</taxon>
        <taxon>Bacillales</taxon>
        <taxon>Paenibacillaceae</taxon>
        <taxon>Fontibacillus</taxon>
    </lineage>
</organism>
<evidence type="ECO:0008006" key="4">
    <source>
        <dbReference type="Google" id="ProtNLM"/>
    </source>
</evidence>
<evidence type="ECO:0000256" key="1">
    <source>
        <dbReference type="SAM" id="MobiDB-lite"/>
    </source>
</evidence>
<keyword evidence="3" id="KW-1185">Reference proteome</keyword>
<feature type="region of interest" description="Disordered" evidence="1">
    <location>
        <begin position="392"/>
        <end position="473"/>
    </location>
</feature>
<name>A0A369BL59_9BACL</name>
<dbReference type="OrthoDB" id="2351076at2"/>
<feature type="compositionally biased region" description="Low complexity" evidence="1">
    <location>
        <begin position="445"/>
        <end position="456"/>
    </location>
</feature>